<dbReference type="Pfam" id="PF13408">
    <property type="entry name" value="Zn_ribbon_recom"/>
    <property type="match status" value="1"/>
</dbReference>
<organism evidence="4 5">
    <name type="scientific">Undibacterium rivi</name>
    <dbReference type="NCBI Taxonomy" id="2828729"/>
    <lineage>
        <taxon>Bacteria</taxon>
        <taxon>Pseudomonadati</taxon>
        <taxon>Pseudomonadota</taxon>
        <taxon>Betaproteobacteria</taxon>
        <taxon>Burkholderiales</taxon>
        <taxon>Oxalobacteraceae</taxon>
        <taxon>Undibacterium</taxon>
    </lineage>
</organism>
<name>A0ABS5H635_9BURK</name>
<comment type="caution">
    <text evidence="4">The sequence shown here is derived from an EMBL/GenBank/DDBJ whole genome shotgun (WGS) entry which is preliminary data.</text>
</comment>
<proteinExistence type="predicted"/>
<sequence length="257" mass="28940">MGIQKMISGRAPVEGGGSPKSTHMFTGLLKCGFCSCPMHIESAKGRSKQYYYYRCSEAKNGFNCPGKRISADKIDAFLVDTILERVLTKRNVTKIVEEIRISTSDWFKDRMRRREAAVAELRIAESRRNKIFDLFETVGTELPEIRSMSGRLGDLNNQILALEKTLAELEDESDPILTITDQDIAEATSALRKLVTEESSVVTARTFFSSFVRGINVNEDGVVITYDPAKIFHYEQKVVHSKNYWLPDLDSNQGPAD</sequence>
<reference evidence="4 5" key="1">
    <citation type="submission" date="2021-04" db="EMBL/GenBank/DDBJ databases">
        <title>novel species isolated from subtropical streams in China.</title>
        <authorList>
            <person name="Lu H."/>
        </authorList>
    </citation>
    <scope>NUCLEOTIDE SEQUENCE [LARGE SCALE GENOMIC DNA]</scope>
    <source>
        <strain evidence="4 5">FT147W</strain>
    </source>
</reference>
<evidence type="ECO:0000313" key="4">
    <source>
        <dbReference type="EMBL" id="MBR7793889.1"/>
    </source>
</evidence>
<dbReference type="PANTHER" id="PTHR30461">
    <property type="entry name" value="DNA-INVERTASE FROM LAMBDOID PROPHAGE"/>
    <property type="match status" value="1"/>
</dbReference>
<keyword evidence="1" id="KW-0238">DNA-binding</keyword>
<evidence type="ECO:0000313" key="5">
    <source>
        <dbReference type="Proteomes" id="UP000682982"/>
    </source>
</evidence>
<dbReference type="EMBL" id="JAGSPK010000005">
    <property type="protein sequence ID" value="MBR7793889.1"/>
    <property type="molecule type" value="Genomic_DNA"/>
</dbReference>
<keyword evidence="5" id="KW-1185">Reference proteome</keyword>
<dbReference type="InterPro" id="IPR050639">
    <property type="entry name" value="SSR_resolvase"/>
</dbReference>
<evidence type="ECO:0000256" key="2">
    <source>
        <dbReference type="ARBA" id="ARBA00023172"/>
    </source>
</evidence>
<evidence type="ECO:0000256" key="1">
    <source>
        <dbReference type="ARBA" id="ARBA00023125"/>
    </source>
</evidence>
<evidence type="ECO:0000259" key="3">
    <source>
        <dbReference type="Pfam" id="PF13408"/>
    </source>
</evidence>
<gene>
    <name evidence="4" type="ORF">KDM87_14940</name>
</gene>
<keyword evidence="2" id="KW-0233">DNA recombination</keyword>
<accession>A0ABS5H635</accession>
<dbReference type="PANTHER" id="PTHR30461:SF2">
    <property type="entry name" value="SERINE RECOMBINASE PINE-RELATED"/>
    <property type="match status" value="1"/>
</dbReference>
<feature type="domain" description="Recombinase zinc beta ribbon" evidence="3">
    <location>
        <begin position="24"/>
        <end position="82"/>
    </location>
</feature>
<dbReference type="Proteomes" id="UP000682982">
    <property type="component" value="Unassembled WGS sequence"/>
</dbReference>
<protein>
    <submittedName>
        <fullName evidence="4">Recombinase zinc beta ribbon domain-containing protein</fullName>
    </submittedName>
</protein>
<dbReference type="InterPro" id="IPR025827">
    <property type="entry name" value="Zn_ribbon_recom_dom"/>
</dbReference>